<dbReference type="Proteomes" id="UP000278459">
    <property type="component" value="Segment"/>
</dbReference>
<evidence type="ECO:0000313" key="2">
    <source>
        <dbReference type="Proteomes" id="UP000278459"/>
    </source>
</evidence>
<organism evidence="1 2">
    <name type="scientific">Vibrio phage VVP001</name>
    <dbReference type="NCBI Taxonomy" id="2059877"/>
    <lineage>
        <taxon>Viruses</taxon>
        <taxon>Duplodnaviria</taxon>
        <taxon>Heunggongvirae</taxon>
        <taxon>Uroviricota</taxon>
        <taxon>Caudoviricetes</taxon>
        <taxon>Mardecavirus</taxon>
        <taxon>Mardecavirus SSP002</taxon>
    </lineage>
</organism>
<accession>A0A3Q8CJ34</accession>
<gene>
    <name evidence="1" type="ORF">VVP001_079</name>
</gene>
<reference evidence="1 2" key="1">
    <citation type="submission" date="2017-11" db="EMBL/GenBank/DDBJ databases">
        <title>Complete Genome Sequence of Vibrio vulnificus Bacteriophage VVP001.</title>
        <authorList>
            <person name="Kim H.-J."/>
            <person name="Kim Y.-T."/>
            <person name="Lee J.-H."/>
        </authorList>
    </citation>
    <scope>NUCLEOTIDE SEQUENCE [LARGE SCALE GENOMIC DNA]</scope>
</reference>
<name>A0A3Q8CJ34_9CAUD</name>
<dbReference type="EMBL" id="MG602476">
    <property type="protein sequence ID" value="AUM58779.1"/>
    <property type="molecule type" value="Genomic_DNA"/>
</dbReference>
<proteinExistence type="predicted"/>
<evidence type="ECO:0000313" key="1">
    <source>
        <dbReference type="EMBL" id="AUM58779.1"/>
    </source>
</evidence>
<protein>
    <submittedName>
        <fullName evidence="1">Uncharacterized protein</fullName>
    </submittedName>
</protein>
<sequence>MVTRATLLRCTSTKTWLSKHWQNLLIERFSKMENIPAKQIADDIEELLENAAVYIQRQVNPMLLKMRTEQCIDLYGFVMDRDSTATFFHCNVPAEEIRGIYASTGEVLIRKEVPLTHGRLYPSLALAKNRASHRVANRIEKLRAYSRSLSTVTTNDVSTIQVK</sequence>